<dbReference type="PANTHER" id="PTHR15107">
    <property type="entry name" value="RETINOBLASTOMA BINDING PROTEIN 8"/>
    <property type="match status" value="1"/>
</dbReference>
<comment type="subcellular location">
    <subcellularLocation>
        <location evidence="1">Nucleus</location>
    </subcellularLocation>
</comment>
<evidence type="ECO:0000259" key="6">
    <source>
        <dbReference type="Pfam" id="PF08573"/>
    </source>
</evidence>
<keyword evidence="2" id="KW-0227">DNA damage</keyword>
<accession>A0A6P4A538</accession>
<dbReference type="RefSeq" id="XP_060675672.1">
    <property type="nucleotide sequence ID" value="XM_060819689.1"/>
</dbReference>
<evidence type="ECO:0000313" key="9">
    <source>
        <dbReference type="RefSeq" id="XP_060675672.1"/>
    </source>
</evidence>
<feature type="compositionally biased region" description="Low complexity" evidence="5">
    <location>
        <begin position="453"/>
        <end position="463"/>
    </location>
</feature>
<dbReference type="InterPro" id="IPR013882">
    <property type="entry name" value="Ctp1_C"/>
</dbReference>
<dbReference type="SMR" id="A0A6P4A538"/>
<dbReference type="GO" id="GO:0010792">
    <property type="term" value="P:DNA double-strand break processing involved in repair via single-strand annealing"/>
    <property type="evidence" value="ECO:0007669"/>
    <property type="project" value="TreeGrafter"/>
</dbReference>
<keyword evidence="4" id="KW-0175">Coiled coil</keyword>
<evidence type="ECO:0000313" key="7">
    <source>
        <dbReference type="Proteomes" id="UP001652623"/>
    </source>
</evidence>
<evidence type="ECO:0000313" key="10">
    <source>
        <dbReference type="RefSeq" id="XP_060675673.1"/>
    </source>
</evidence>
<keyword evidence="7" id="KW-1185">Reference proteome</keyword>
<protein>
    <submittedName>
        <fullName evidence="8 9">Protein gamma response 1</fullName>
    </submittedName>
</protein>
<dbReference type="RefSeq" id="XP_060675673.1">
    <property type="nucleotide sequence ID" value="XM_060819690.1"/>
</dbReference>
<keyword evidence="3" id="KW-0539">Nucleus</keyword>
<dbReference type="PANTHER" id="PTHR15107:SF0">
    <property type="entry name" value="DNA ENDONUCLEASE ACTIVATOR CTP1 C-TERMINAL DOMAIN-CONTAINING PROTEIN"/>
    <property type="match status" value="1"/>
</dbReference>
<dbReference type="KEGG" id="zju:107423807"/>
<dbReference type="InterPro" id="IPR033316">
    <property type="entry name" value="RBBP8-like"/>
</dbReference>
<evidence type="ECO:0000256" key="1">
    <source>
        <dbReference type="ARBA" id="ARBA00004123"/>
    </source>
</evidence>
<dbReference type="GeneID" id="107423807"/>
<evidence type="ECO:0000256" key="3">
    <source>
        <dbReference type="ARBA" id="ARBA00023242"/>
    </source>
</evidence>
<evidence type="ECO:0000256" key="2">
    <source>
        <dbReference type="ARBA" id="ARBA00022763"/>
    </source>
</evidence>
<dbReference type="Pfam" id="PF08573">
    <property type="entry name" value="SAE2"/>
    <property type="match status" value="1"/>
</dbReference>
<feature type="domain" description="DNA endonuclease activator Ctp1 C-terminal" evidence="6">
    <location>
        <begin position="605"/>
        <end position="640"/>
    </location>
</feature>
<dbReference type="AlphaFoldDB" id="A0A6P4A538"/>
<gene>
    <name evidence="8 9 10" type="primary">LOC107423807</name>
</gene>
<reference evidence="7 8" key="1">
    <citation type="submission" date="2025-05" db="UniProtKB">
        <authorList>
            <consortium name="RefSeq"/>
        </authorList>
    </citation>
    <scope>IDENTIFICATION</scope>
    <source>
        <tissue evidence="8 9">Seedling</tissue>
    </source>
</reference>
<dbReference type="GO" id="GO:0005634">
    <property type="term" value="C:nucleus"/>
    <property type="evidence" value="ECO:0007669"/>
    <property type="project" value="UniProtKB-SubCell"/>
</dbReference>
<dbReference type="Proteomes" id="UP001652623">
    <property type="component" value="Chromosome 1"/>
</dbReference>
<proteinExistence type="predicted"/>
<evidence type="ECO:0000256" key="4">
    <source>
        <dbReference type="SAM" id="Coils"/>
    </source>
</evidence>
<feature type="coiled-coil region" evidence="4">
    <location>
        <begin position="86"/>
        <end position="145"/>
    </location>
</feature>
<sequence length="644" mass="74164">MEGQVQDSPNLTDNDDVKYVSGLSTILVATIQEAKDRISQIEYIFCSQLFPHFQSKSKILQKIYSEAKKASQAEWKEKENDLLLLIEKLKLEKQKTLEENQSLKLEKAKPMKEQEEKIDKLLSRLKSQQHNIDELRMKLLQKSKESDEMMELQNKLIHLVQSKVSVIVNNEKELKDHEEKTIMLLAKISNLEKKIDGLQEELRERTEEVAKGNEMKANLLKKIDVQASAIMNNEQLLHDQDKEKKIMVAKLEHLEGNSCKLQKELLAKTKEVEEGKTLQKQLSDHIDLNDSEMLKYKEQLEMCEKEKKLLLIKVEGLEEKVNGLQVELRERTDEVIKGKVLYGNLLKHNKSKSSELWTEKKKLTNAIDAYKRLKSEHIYLRRKFGLTSESMLSPNELEDETDSLRKNQNQNQIISPDLEDINQDISIAASEPNKVQNDNNLVDDKVGKLDQASSSLSPSSTLPVAPKCPSTSKSAPVAGKKRPASCWRDTRSHKGLVGPDPHDDFLDTPYEHVRGNLNKERKEEVCDLPIPVLNETKLDNSDEETQDVNADLKTEKCKMPVQMGEKIGFKYVEPVRKKAERESLKGVECKQCKKFYDAVLCNDEDKNNHNIRCEHHEGVSRHRYRYVPPMTPEGFWNIGFESEM</sequence>
<feature type="coiled-coil region" evidence="4">
    <location>
        <begin position="174"/>
        <end position="215"/>
    </location>
</feature>
<feature type="coiled-coil region" evidence="4">
    <location>
        <begin position="300"/>
        <end position="334"/>
    </location>
</feature>
<organism evidence="7 10">
    <name type="scientific">Ziziphus jujuba</name>
    <name type="common">Chinese jujube</name>
    <name type="synonym">Ziziphus sativa</name>
    <dbReference type="NCBI Taxonomy" id="326968"/>
    <lineage>
        <taxon>Eukaryota</taxon>
        <taxon>Viridiplantae</taxon>
        <taxon>Streptophyta</taxon>
        <taxon>Embryophyta</taxon>
        <taxon>Tracheophyta</taxon>
        <taxon>Spermatophyta</taxon>
        <taxon>Magnoliopsida</taxon>
        <taxon>eudicotyledons</taxon>
        <taxon>Gunneridae</taxon>
        <taxon>Pentapetalae</taxon>
        <taxon>rosids</taxon>
        <taxon>fabids</taxon>
        <taxon>Rosales</taxon>
        <taxon>Rhamnaceae</taxon>
        <taxon>Paliureae</taxon>
        <taxon>Ziziphus</taxon>
    </lineage>
</organism>
<evidence type="ECO:0000256" key="5">
    <source>
        <dbReference type="SAM" id="MobiDB-lite"/>
    </source>
</evidence>
<dbReference type="GO" id="GO:0003684">
    <property type="term" value="F:damaged DNA binding"/>
    <property type="evidence" value="ECO:0007669"/>
    <property type="project" value="TreeGrafter"/>
</dbReference>
<evidence type="ECO:0000313" key="8">
    <source>
        <dbReference type="RefSeq" id="XP_048336154.2"/>
    </source>
</evidence>
<name>A0A6P4A538_ZIZJJ</name>
<dbReference type="RefSeq" id="XP_048336154.2">
    <property type="nucleotide sequence ID" value="XM_048480197.2"/>
</dbReference>
<feature type="region of interest" description="Disordered" evidence="5">
    <location>
        <begin position="450"/>
        <end position="503"/>
    </location>
</feature>